<sequence>MKPTRARNNTGNSANSNQRQEKTPTEPPPEGPEGQKSLNEFVNGTRQFKKDGPSALSAMELRLKDLRHFVRVYIDDLVIFSQNADIARGPNQRTPTQELCARTTKVYPLGPKERQLGYRTTYKDGLPVRKGRPVVDLRGLNKIVEPDIYPTPSQFFIGGGQS</sequence>
<comment type="caution">
    <text evidence="2">The sequence shown here is derived from an EMBL/GenBank/DDBJ whole genome shotgun (WGS) entry which is preliminary data.</text>
</comment>
<keyword evidence="3" id="KW-1185">Reference proteome</keyword>
<name>A0A0H1BA20_9EURO</name>
<proteinExistence type="predicted"/>
<dbReference type="AlphaFoldDB" id="A0A0H1BA20"/>
<protein>
    <recommendedName>
        <fullName evidence="4">Reverse transcriptase domain-containing protein</fullName>
    </recommendedName>
</protein>
<reference evidence="3" key="1">
    <citation type="journal article" date="2015" name="PLoS Genet.">
        <title>The dynamic genome and transcriptome of the human fungal pathogen Blastomyces and close relative Emmonsia.</title>
        <authorList>
            <person name="Munoz J.F."/>
            <person name="Gauthier G.M."/>
            <person name="Desjardins C.A."/>
            <person name="Gallo J.E."/>
            <person name="Holder J."/>
            <person name="Sullivan T.D."/>
            <person name="Marty A.J."/>
            <person name="Carmen J.C."/>
            <person name="Chen Z."/>
            <person name="Ding L."/>
            <person name="Gujja S."/>
            <person name="Magrini V."/>
            <person name="Misas E."/>
            <person name="Mitreva M."/>
            <person name="Priest M."/>
            <person name="Saif S."/>
            <person name="Whiston E.A."/>
            <person name="Young S."/>
            <person name="Zeng Q."/>
            <person name="Goldman W.E."/>
            <person name="Mardis E.R."/>
            <person name="Taylor J.W."/>
            <person name="McEwen J.G."/>
            <person name="Clay O.K."/>
            <person name="Klein B.S."/>
            <person name="Cuomo C.A."/>
        </authorList>
    </citation>
    <scope>NUCLEOTIDE SEQUENCE [LARGE SCALE GENOMIC DNA]</scope>
    <source>
        <strain evidence="3">UAMH 139</strain>
    </source>
</reference>
<dbReference type="EMBL" id="LDEV01002716">
    <property type="protein sequence ID" value="KLJ07933.1"/>
    <property type="molecule type" value="Genomic_DNA"/>
</dbReference>
<feature type="region of interest" description="Disordered" evidence="1">
    <location>
        <begin position="1"/>
        <end position="38"/>
    </location>
</feature>
<evidence type="ECO:0000313" key="2">
    <source>
        <dbReference type="EMBL" id="KLJ07933.1"/>
    </source>
</evidence>
<dbReference type="Proteomes" id="UP000053573">
    <property type="component" value="Unassembled WGS sequence"/>
</dbReference>
<gene>
    <name evidence="2" type="ORF">EMPG_16590</name>
</gene>
<dbReference type="OrthoDB" id="4358334at2759"/>
<evidence type="ECO:0000256" key="1">
    <source>
        <dbReference type="SAM" id="MobiDB-lite"/>
    </source>
</evidence>
<accession>A0A0H1BA20</accession>
<evidence type="ECO:0008006" key="4">
    <source>
        <dbReference type="Google" id="ProtNLM"/>
    </source>
</evidence>
<organism evidence="2 3">
    <name type="scientific">Blastomyces silverae</name>
    <dbReference type="NCBI Taxonomy" id="2060906"/>
    <lineage>
        <taxon>Eukaryota</taxon>
        <taxon>Fungi</taxon>
        <taxon>Dikarya</taxon>
        <taxon>Ascomycota</taxon>
        <taxon>Pezizomycotina</taxon>
        <taxon>Eurotiomycetes</taxon>
        <taxon>Eurotiomycetidae</taxon>
        <taxon>Onygenales</taxon>
        <taxon>Ajellomycetaceae</taxon>
        <taxon>Blastomyces</taxon>
    </lineage>
</organism>
<evidence type="ECO:0000313" key="3">
    <source>
        <dbReference type="Proteomes" id="UP000053573"/>
    </source>
</evidence>
<feature type="compositionally biased region" description="Polar residues" evidence="1">
    <location>
        <begin position="1"/>
        <end position="18"/>
    </location>
</feature>